<feature type="transmembrane region" description="Helical" evidence="1">
    <location>
        <begin position="172"/>
        <end position="197"/>
    </location>
</feature>
<evidence type="ECO:0000313" key="3">
    <source>
        <dbReference type="Proteomes" id="UP000176780"/>
    </source>
</evidence>
<feature type="transmembrane region" description="Helical" evidence="1">
    <location>
        <begin position="267"/>
        <end position="288"/>
    </location>
</feature>
<protein>
    <recommendedName>
        <fullName evidence="4">Glycosyltransferase RgtA/B/C/D-like domain-containing protein</fullName>
    </recommendedName>
</protein>
<gene>
    <name evidence="2" type="ORF">A3B51_00075</name>
</gene>
<feature type="transmembrane region" description="Helical" evidence="1">
    <location>
        <begin position="337"/>
        <end position="355"/>
    </location>
</feature>
<dbReference type="EMBL" id="MFBQ01000009">
    <property type="protein sequence ID" value="OGE05239.1"/>
    <property type="molecule type" value="Genomic_DNA"/>
</dbReference>
<organism evidence="2 3">
    <name type="scientific">Candidatus Curtissbacteria bacterium RIFCSPLOWO2_01_FULL_41_18</name>
    <dbReference type="NCBI Taxonomy" id="1797727"/>
    <lineage>
        <taxon>Bacteria</taxon>
        <taxon>Candidatus Curtissiibacteriota</taxon>
    </lineage>
</organism>
<feature type="transmembrane region" description="Helical" evidence="1">
    <location>
        <begin position="300"/>
        <end position="325"/>
    </location>
</feature>
<dbReference type="STRING" id="1797727.A3B51_00075"/>
<proteinExistence type="predicted"/>
<feature type="transmembrane region" description="Helical" evidence="1">
    <location>
        <begin position="141"/>
        <end position="160"/>
    </location>
</feature>
<feature type="transmembrane region" description="Helical" evidence="1">
    <location>
        <begin position="367"/>
        <end position="391"/>
    </location>
</feature>
<dbReference type="AlphaFoldDB" id="A0A1F5HMI8"/>
<evidence type="ECO:0000256" key="1">
    <source>
        <dbReference type="SAM" id="Phobius"/>
    </source>
</evidence>
<feature type="transmembrane region" description="Helical" evidence="1">
    <location>
        <begin position="9"/>
        <end position="29"/>
    </location>
</feature>
<keyword evidence="1" id="KW-0812">Transmembrane</keyword>
<evidence type="ECO:0000313" key="2">
    <source>
        <dbReference type="EMBL" id="OGE05239.1"/>
    </source>
</evidence>
<dbReference type="Proteomes" id="UP000176780">
    <property type="component" value="Unassembled WGS sequence"/>
</dbReference>
<name>A0A1F5HMI8_9BACT</name>
<feature type="transmembrane region" description="Helical" evidence="1">
    <location>
        <begin position="236"/>
        <end position="255"/>
    </location>
</feature>
<feature type="transmembrane region" description="Helical" evidence="1">
    <location>
        <begin position="209"/>
        <end position="227"/>
    </location>
</feature>
<sequence length="444" mass="51610">MGKLFSQRWILVLVFLPFFLLIYMVYKYWVNVPFGDQWDFIPLIEKSYIGTLTFGDFWAQHNEHRPIFPRLIMLALSRLSRWNIFYELWVNIILALAIFKVLTMLIYKTFKCAKINNFWFIPVISVMIFSPNQSSNWLAGWQMQIFLNILAIVGGIKLLSEVRIKWSSLISAIILGIVATYSFANGLLFWPIGFFMIATSKGQNLYKQMILWISIWFVVYFSYLWGYSKPYNHPSLWVFIHNPVNFLLYILAYLGRPVTAFAQTNVGQAQLAGFLGLVFLILSLIVLGRARNVTFQLIKPYIAISIYALASAIITAVGRVGFGFWQALSGHYISISNLFWIADGVFFCLLLNFVSNKKDKSRKIIEAFLMLISIIFIIMVITSSIGTTYGFKSQNKILNKGRSALLEGKPYDQMRELYYNEKLMKERILTLKKYKLSLFKNYFY</sequence>
<evidence type="ECO:0008006" key="4">
    <source>
        <dbReference type="Google" id="ProtNLM"/>
    </source>
</evidence>
<accession>A0A1F5HMI8</accession>
<feature type="transmembrane region" description="Helical" evidence="1">
    <location>
        <begin position="118"/>
        <end position="135"/>
    </location>
</feature>
<feature type="transmembrane region" description="Helical" evidence="1">
    <location>
        <begin position="88"/>
        <end position="106"/>
    </location>
</feature>
<reference evidence="2 3" key="1">
    <citation type="journal article" date="2016" name="Nat. Commun.">
        <title>Thousands of microbial genomes shed light on interconnected biogeochemical processes in an aquifer system.</title>
        <authorList>
            <person name="Anantharaman K."/>
            <person name="Brown C.T."/>
            <person name="Hug L.A."/>
            <person name="Sharon I."/>
            <person name="Castelle C.J."/>
            <person name="Probst A.J."/>
            <person name="Thomas B.C."/>
            <person name="Singh A."/>
            <person name="Wilkins M.J."/>
            <person name="Karaoz U."/>
            <person name="Brodie E.L."/>
            <person name="Williams K.H."/>
            <person name="Hubbard S.S."/>
            <person name="Banfield J.F."/>
        </authorList>
    </citation>
    <scope>NUCLEOTIDE SEQUENCE [LARGE SCALE GENOMIC DNA]</scope>
</reference>
<comment type="caution">
    <text evidence="2">The sequence shown here is derived from an EMBL/GenBank/DDBJ whole genome shotgun (WGS) entry which is preliminary data.</text>
</comment>
<keyword evidence="1" id="KW-0472">Membrane</keyword>
<keyword evidence="1" id="KW-1133">Transmembrane helix</keyword>